<reference evidence="2" key="1">
    <citation type="submission" date="2018-02" db="EMBL/GenBank/DDBJ databases">
        <title>Rhizophora mucronata_Transcriptome.</title>
        <authorList>
            <person name="Meera S.P."/>
            <person name="Sreeshan A."/>
            <person name="Augustine A."/>
        </authorList>
    </citation>
    <scope>NUCLEOTIDE SEQUENCE</scope>
    <source>
        <tissue evidence="2">Leaf</tissue>
    </source>
</reference>
<organism evidence="2">
    <name type="scientific">Rhizophora mucronata</name>
    <name type="common">Asiatic mangrove</name>
    <dbReference type="NCBI Taxonomy" id="61149"/>
    <lineage>
        <taxon>Eukaryota</taxon>
        <taxon>Viridiplantae</taxon>
        <taxon>Streptophyta</taxon>
        <taxon>Embryophyta</taxon>
        <taxon>Tracheophyta</taxon>
        <taxon>Spermatophyta</taxon>
        <taxon>Magnoliopsida</taxon>
        <taxon>eudicotyledons</taxon>
        <taxon>Gunneridae</taxon>
        <taxon>Pentapetalae</taxon>
        <taxon>rosids</taxon>
        <taxon>fabids</taxon>
        <taxon>Malpighiales</taxon>
        <taxon>Rhizophoraceae</taxon>
        <taxon>Rhizophora</taxon>
    </lineage>
</organism>
<dbReference type="PANTHER" id="PTHR33167">
    <property type="entry name" value="TRANSCRIPTION FACTOR, PUTATIVE (DUF863)-RELATED"/>
    <property type="match status" value="1"/>
</dbReference>
<evidence type="ECO:0000256" key="1">
    <source>
        <dbReference type="SAM" id="MobiDB-lite"/>
    </source>
</evidence>
<dbReference type="InterPro" id="IPR008581">
    <property type="entry name" value="DUF863_pln"/>
</dbReference>
<dbReference type="PANTHER" id="PTHR33167:SF70">
    <property type="entry name" value="DUF3741 DOMAIN-CONTAINING PROTEIN"/>
    <property type="match status" value="1"/>
</dbReference>
<proteinExistence type="predicted"/>
<feature type="region of interest" description="Disordered" evidence="1">
    <location>
        <begin position="1029"/>
        <end position="1052"/>
    </location>
</feature>
<dbReference type="EMBL" id="GGEC01028621">
    <property type="protein sequence ID" value="MBX09105.1"/>
    <property type="molecule type" value="Transcribed_RNA"/>
</dbReference>
<accession>A0A2P2KTS4</accession>
<feature type="compositionally biased region" description="Basic residues" evidence="1">
    <location>
        <begin position="986"/>
        <end position="995"/>
    </location>
</feature>
<protein>
    <submittedName>
        <fullName evidence="2">Uncharacterized protein</fullName>
    </submittedName>
</protein>
<sequence length="1052" mass="116100">MGTKLEYEMYLPGYYPIGDLNKSDANGCWASHNENRNFEQYYALFSTRPAIHGHMSHVKEQMKEAILKHETIFKHQLHELHRLYKIQMDIMNEVQSKDQPVETSHSGSFSFAQKDEKKRWHSNFSSVDFNCHQSMPSVDNIQSPIISVDVKIRQCPKESLVQDHESFESGNKKLQKRLFGIELPADKYINGEKYGQGKSGGPGMESYPPKRIYEVAWDIHDSLSTCDGVYSCCKGDAFSSNANFERKKWVTDLNEPVQIEEACSIASASVDILSNVTCSKEQTHGQGPFANMFSGFQCVSREIPQTPCGEKGEGLGLSSPCLTNKSRQNGLLPYTCNSGQISCNKSSLNQDLLCECLPSSCESAEVGCRKAQEVDQNNTDEHTKKTIFGVEISATNHVESATASDRSFLQPLSCQSCAAYPESSSFSSWKKQAKTLRQNLITLNGNPGFSNSNKSSAIFINGPDLISDISLSNFNARSVPSIEAEFSYPNVLPVACQLDSKESKVNPSSSVFGCSSCISNSVSVSEKVPINSPTNGFMMNAKSTKELNMNAAPPRQYQNQATFDSSHASVDCLRKEINTHGGLSWHSGTSFGNGKSNVPHQMDLDCLQNYCQQSVNKGTILKDFHGNVIQDSLSMSNAHDAGDKRIEVGDCSSKSKILGVPILVKPILKDIPSANFPSKPNLFDSKTNVTASRKSGTLDTDLNYEPMLSESGMDSGITQNTDNHITGLRAVDCNDNARSQIDLNVNVTEEEAELAQSLPVAKLKNAVEIDLEVPVVIETEIDCTSGGKLPESKVRLPLDLLKNESTDFEEGLIKHAAEALVAISSSSVHDFVDNATNLQFGCALNDSLQWFAEIITSHKFEMENDMGSVTVVDEDGTGQDNAMPKGMDFFEYMTLSLRETKVEECHYEPQALENAKHETALLKRPRRVQARRGRQHKDFQRDVLPGLASLSRSHVTEDLQTIEGLIRATGGAWQSALLQRNSPKNKGGRGRKRSRSSATPPRVTKISPHPPQQLECGELGLEEVSKLAGWGKRTRRPPRQRCPINHHIVAVQ</sequence>
<dbReference type="Pfam" id="PF05904">
    <property type="entry name" value="DUF863"/>
    <property type="match status" value="1"/>
</dbReference>
<evidence type="ECO:0000313" key="2">
    <source>
        <dbReference type="EMBL" id="MBX09105.1"/>
    </source>
</evidence>
<feature type="region of interest" description="Disordered" evidence="1">
    <location>
        <begin position="977"/>
        <end position="1014"/>
    </location>
</feature>
<name>A0A2P2KTS4_RHIMU</name>
<dbReference type="AlphaFoldDB" id="A0A2P2KTS4"/>